<dbReference type="PANTHER" id="PTHR24333">
    <property type="entry name" value="HOMEO BOX HB9 LIKE A-RELATED"/>
    <property type="match status" value="1"/>
</dbReference>
<evidence type="ECO:0000256" key="3">
    <source>
        <dbReference type="ARBA" id="ARBA00023155"/>
    </source>
</evidence>
<protein>
    <submittedName>
        <fullName evidence="9">ANTP class homeobox transcription factor ANTP72</fullName>
    </submittedName>
</protein>
<feature type="compositionally biased region" description="Polar residues" evidence="7">
    <location>
        <begin position="43"/>
        <end position="60"/>
    </location>
</feature>
<dbReference type="PRINTS" id="PR00024">
    <property type="entry name" value="HOMEOBOX"/>
</dbReference>
<dbReference type="InterPro" id="IPR020479">
    <property type="entry name" value="HD_metazoa"/>
</dbReference>
<feature type="compositionally biased region" description="Polar residues" evidence="7">
    <location>
        <begin position="424"/>
        <end position="447"/>
    </location>
</feature>
<dbReference type="AlphaFoldDB" id="A0A8E0RSZ0"/>
<name>A0A8E0RSZ0_9TREM</name>
<dbReference type="SMART" id="SM00389">
    <property type="entry name" value="HOX"/>
    <property type="match status" value="1"/>
</dbReference>
<feature type="region of interest" description="Disordered" evidence="7">
    <location>
        <begin position="41"/>
        <end position="73"/>
    </location>
</feature>
<dbReference type="CDD" id="cd00086">
    <property type="entry name" value="homeodomain"/>
    <property type="match status" value="1"/>
</dbReference>
<gene>
    <name evidence="9" type="ORF">FBUS_02421</name>
</gene>
<dbReference type="PROSITE" id="PS50071">
    <property type="entry name" value="HOMEOBOX_2"/>
    <property type="match status" value="1"/>
</dbReference>
<dbReference type="EMBL" id="LUCM01007389">
    <property type="protein sequence ID" value="KAA0190066.1"/>
    <property type="molecule type" value="Genomic_DNA"/>
</dbReference>
<keyword evidence="2 5" id="KW-0238">DNA-binding</keyword>
<dbReference type="InterPro" id="IPR001356">
    <property type="entry name" value="HD"/>
</dbReference>
<evidence type="ECO:0000313" key="10">
    <source>
        <dbReference type="Proteomes" id="UP000728185"/>
    </source>
</evidence>
<feature type="domain" description="Homeobox" evidence="8">
    <location>
        <begin position="252"/>
        <end position="312"/>
    </location>
</feature>
<dbReference type="InterPro" id="IPR009057">
    <property type="entry name" value="Homeodomain-like_sf"/>
</dbReference>
<keyword evidence="10" id="KW-1185">Reference proteome</keyword>
<evidence type="ECO:0000256" key="2">
    <source>
        <dbReference type="ARBA" id="ARBA00023125"/>
    </source>
</evidence>
<organism evidence="9 10">
    <name type="scientific">Fasciolopsis buskii</name>
    <dbReference type="NCBI Taxonomy" id="27845"/>
    <lineage>
        <taxon>Eukaryota</taxon>
        <taxon>Metazoa</taxon>
        <taxon>Spiralia</taxon>
        <taxon>Lophotrochozoa</taxon>
        <taxon>Platyhelminthes</taxon>
        <taxon>Trematoda</taxon>
        <taxon>Digenea</taxon>
        <taxon>Plagiorchiida</taxon>
        <taxon>Echinostomata</taxon>
        <taxon>Echinostomatoidea</taxon>
        <taxon>Fasciolidae</taxon>
        <taxon>Fasciolopsis</taxon>
    </lineage>
</organism>
<evidence type="ECO:0000256" key="7">
    <source>
        <dbReference type="SAM" id="MobiDB-lite"/>
    </source>
</evidence>
<feature type="compositionally biased region" description="Polar residues" evidence="7">
    <location>
        <begin position="461"/>
        <end position="481"/>
    </location>
</feature>
<evidence type="ECO:0000256" key="1">
    <source>
        <dbReference type="ARBA" id="ARBA00004123"/>
    </source>
</evidence>
<evidence type="ECO:0000256" key="4">
    <source>
        <dbReference type="ARBA" id="ARBA00023242"/>
    </source>
</evidence>
<keyword evidence="4 5" id="KW-0539">Nucleus</keyword>
<dbReference type="PANTHER" id="PTHR24333:SF8">
    <property type="entry name" value="HOMEOBOX PROTEIN CEH-62"/>
    <property type="match status" value="1"/>
</dbReference>
<feature type="region of interest" description="Disordered" evidence="7">
    <location>
        <begin position="369"/>
        <end position="397"/>
    </location>
</feature>
<evidence type="ECO:0000259" key="8">
    <source>
        <dbReference type="PROSITE" id="PS50071"/>
    </source>
</evidence>
<evidence type="ECO:0000256" key="5">
    <source>
        <dbReference type="PROSITE-ProRule" id="PRU00108"/>
    </source>
</evidence>
<sequence>MLTRPTRNMVNGQSVAVQPNGNQHSNPGSVFSIQNLLRRASCGDSQEPQGPNISQSSLLSKDTGRPIRNNTPKFNVSSFVGSDSLRQQTGACPVLMTSRNGQTQIDSNCKSAMQNEPMQSPEWLHVLLDLVHRRESQRTSHSVIINELARLIASKDVDEFPSTRMPASDGRISNSSDLTKSISGSFVPFMAANEEECGTKVVTTPNRHGQNVCGESLQECSPNGLFPFMLQTTGTGYASIPIFSRESGPKQCRRRKARTVFSDHQLLGLEHRFETQHYLSTPERIELASQLSLSETQVKTWFQNRRMKHKKMKRAYNSSTMIGTPNTGKESLAIGIKEVDEDATRLTRSTKSDSDVDIVAEVEDRSNPDIVLTNRELGEREAFSDTGSPTDPADSWSMRSRSVRYSLMNSDGADTEQTYHESPLQGSSLTQKSSGADSDTISQSSLSAHKHRTLESGLCRTPNSTNRESKSGLTNAQNPSYVSEMRWPPSFVSSVHAVELEQSGQNLTAVEPPHTHPYWFCSMGQ</sequence>
<dbReference type="InterPro" id="IPR050848">
    <property type="entry name" value="Homeobox_TF"/>
</dbReference>
<evidence type="ECO:0000256" key="6">
    <source>
        <dbReference type="RuleBase" id="RU000682"/>
    </source>
</evidence>
<dbReference type="GO" id="GO:0005634">
    <property type="term" value="C:nucleus"/>
    <property type="evidence" value="ECO:0007669"/>
    <property type="project" value="UniProtKB-SubCell"/>
</dbReference>
<dbReference type="Pfam" id="PF00046">
    <property type="entry name" value="Homeodomain"/>
    <property type="match status" value="1"/>
</dbReference>
<feature type="region of interest" description="Disordered" evidence="7">
    <location>
        <begin position="1"/>
        <end position="28"/>
    </location>
</feature>
<dbReference type="GO" id="GO:0003677">
    <property type="term" value="F:DNA binding"/>
    <property type="evidence" value="ECO:0007669"/>
    <property type="project" value="UniProtKB-UniRule"/>
</dbReference>
<dbReference type="GO" id="GO:0000981">
    <property type="term" value="F:DNA-binding transcription factor activity, RNA polymerase II-specific"/>
    <property type="evidence" value="ECO:0007669"/>
    <property type="project" value="InterPro"/>
</dbReference>
<feature type="region of interest" description="Disordered" evidence="7">
    <location>
        <begin position="411"/>
        <end position="481"/>
    </location>
</feature>
<proteinExistence type="predicted"/>
<dbReference type="Proteomes" id="UP000728185">
    <property type="component" value="Unassembled WGS sequence"/>
</dbReference>
<dbReference type="PROSITE" id="PS00027">
    <property type="entry name" value="HOMEOBOX_1"/>
    <property type="match status" value="1"/>
</dbReference>
<evidence type="ECO:0000313" key="9">
    <source>
        <dbReference type="EMBL" id="KAA0190066.1"/>
    </source>
</evidence>
<keyword evidence="3 5" id="KW-0371">Homeobox</keyword>
<dbReference type="FunFam" id="1.10.10.60:FF:000373">
    <property type="entry name" value="Blast:Brain-specific homeobox protein"/>
    <property type="match status" value="1"/>
</dbReference>
<accession>A0A8E0RSZ0</accession>
<feature type="DNA-binding region" description="Homeobox" evidence="5">
    <location>
        <begin position="254"/>
        <end position="313"/>
    </location>
</feature>
<comment type="caution">
    <text evidence="9">The sequence shown here is derived from an EMBL/GenBank/DDBJ whole genome shotgun (WGS) entry which is preliminary data.</text>
</comment>
<dbReference type="SUPFAM" id="SSF46689">
    <property type="entry name" value="Homeodomain-like"/>
    <property type="match status" value="1"/>
</dbReference>
<comment type="subcellular location">
    <subcellularLocation>
        <location evidence="1 5 6">Nucleus</location>
    </subcellularLocation>
</comment>
<dbReference type="OrthoDB" id="6159439at2759"/>
<reference evidence="9" key="1">
    <citation type="submission" date="2019-05" db="EMBL/GenBank/DDBJ databases">
        <title>Annotation for the trematode Fasciolopsis buski.</title>
        <authorList>
            <person name="Choi Y.-J."/>
        </authorList>
    </citation>
    <scope>NUCLEOTIDE SEQUENCE</scope>
    <source>
        <strain evidence="9">HT</strain>
        <tissue evidence="9">Whole worm</tissue>
    </source>
</reference>
<dbReference type="InterPro" id="IPR017970">
    <property type="entry name" value="Homeobox_CS"/>
</dbReference>
<dbReference type="Gene3D" id="1.10.10.60">
    <property type="entry name" value="Homeodomain-like"/>
    <property type="match status" value="1"/>
</dbReference>